<accession>A0A8H4GRG0</accession>
<feature type="compositionally biased region" description="Polar residues" evidence="1">
    <location>
        <begin position="39"/>
        <end position="48"/>
    </location>
</feature>
<evidence type="ECO:0000313" key="2">
    <source>
        <dbReference type="EMBL" id="KAF4226854.1"/>
    </source>
</evidence>
<feature type="region of interest" description="Disordered" evidence="1">
    <location>
        <begin position="1"/>
        <end position="96"/>
    </location>
</feature>
<evidence type="ECO:0000313" key="3">
    <source>
        <dbReference type="Proteomes" id="UP000653565"/>
    </source>
</evidence>
<keyword evidence="3" id="KW-1185">Reference proteome</keyword>
<evidence type="ECO:0000256" key="1">
    <source>
        <dbReference type="SAM" id="MobiDB-lite"/>
    </source>
</evidence>
<name>A0A8H4GRG0_9EURO</name>
<proteinExistence type="predicted"/>
<organism evidence="2 3">
    <name type="scientific">Aspergillus fumigatiaffinis</name>
    <dbReference type="NCBI Taxonomy" id="340414"/>
    <lineage>
        <taxon>Eukaryota</taxon>
        <taxon>Fungi</taxon>
        <taxon>Dikarya</taxon>
        <taxon>Ascomycota</taxon>
        <taxon>Pezizomycotina</taxon>
        <taxon>Eurotiomycetes</taxon>
        <taxon>Eurotiomycetidae</taxon>
        <taxon>Eurotiales</taxon>
        <taxon>Aspergillaceae</taxon>
        <taxon>Aspergillus</taxon>
        <taxon>Aspergillus subgen. Fumigati</taxon>
    </lineage>
</organism>
<dbReference type="EMBL" id="JAAAPX010000215">
    <property type="protein sequence ID" value="KAF4226854.1"/>
    <property type="molecule type" value="Genomic_DNA"/>
</dbReference>
<feature type="compositionally biased region" description="Polar residues" evidence="1">
    <location>
        <begin position="1"/>
        <end position="10"/>
    </location>
</feature>
<feature type="compositionally biased region" description="Low complexity" evidence="1">
    <location>
        <begin position="11"/>
        <end position="36"/>
    </location>
</feature>
<sequence>MGSEDAPSSITNSNPAANPTPAEAAARADTTIADAPLTAPSTRPSTRPLTREQVSRSKARTAALHGKSARRQELGEPTESASTGDGKQIQLARRPPLDTPEQANQAVEHLMRAILNAAESIVPEARICQVSQASYTEELASLRAEVNQARRTPMGPHGR</sequence>
<dbReference type="AlphaFoldDB" id="A0A8H4GRG0"/>
<dbReference type="Proteomes" id="UP000653565">
    <property type="component" value="Unassembled WGS sequence"/>
</dbReference>
<reference evidence="2" key="1">
    <citation type="journal article" date="2020" name="bioRxiv">
        <title>Genomic and phenotypic heterogeneity of clinical isolates of the human pathogens Aspergillus fumigatus, Aspergillus lentulus and Aspergillus fumigatiaffinis.</title>
        <authorList>
            <person name="dos Santos R.A.C."/>
            <person name="Steenwyk J.L."/>
            <person name="Rivero-Menendez O."/>
            <person name="Mead M.E."/>
            <person name="Silva L.P."/>
            <person name="Bastos R.W."/>
            <person name="Alastruey-Izquierdo A."/>
            <person name="Goldman G.H."/>
            <person name="Rokas A."/>
        </authorList>
    </citation>
    <scope>NUCLEOTIDE SEQUENCE</scope>
    <source>
        <strain evidence="2">CNM-CM6805</strain>
    </source>
</reference>
<gene>
    <name evidence="2" type="ORF">CNMCM6805_003977</name>
</gene>
<protein>
    <submittedName>
        <fullName evidence="2">Uncharacterized protein</fullName>
    </submittedName>
</protein>
<comment type="caution">
    <text evidence="2">The sequence shown here is derived from an EMBL/GenBank/DDBJ whole genome shotgun (WGS) entry which is preliminary data.</text>
</comment>
<reference evidence="2" key="2">
    <citation type="submission" date="2020-04" db="EMBL/GenBank/DDBJ databases">
        <authorList>
            <person name="Santos R.A.C."/>
            <person name="Steenwyk J.L."/>
            <person name="Rivero-Menendez O."/>
            <person name="Mead M.E."/>
            <person name="Silva L.P."/>
            <person name="Bastos R.W."/>
            <person name="Alastruey-Izquierdo A."/>
            <person name="Goldman G.H."/>
            <person name="Rokas A."/>
        </authorList>
    </citation>
    <scope>NUCLEOTIDE SEQUENCE</scope>
    <source>
        <strain evidence="2">CNM-CM6805</strain>
    </source>
</reference>